<sequence>MGAVNSLPTVVGRAVGDPSAGISGFFQQSLDADFSFDAVMWDEPEPAMSLTAETTRARSDRPAAAGALNPPPPLPSVVVTADDEETWFDSIPPATLEDGMQNLDSTLGTQRQYSTVYLGDRRSSSSTSPSSRFDLQSHGMISPISALSSSSQETEPWNISVFNEQGSLNSSYSTTTLESYYLSPSTFPMARATSSSTSFQYISPTMSRRSSSSGSSSSWAVATPGSESNASIAFDEEPGNVKTEVPAQLPNVIPDAPRGPCSREWHLPPRTRRKRKPKARNTPKKQYRRPNNSRRRGPFKDDDKRLNTALTRKLRGCIRCRMMRIRCEPDKKNPGGDCLTCKRTHNPKAPSIRQIPCLRWIITDVSLYREQVKPCQLFSRRWQSMDIVNITDWGSTETKTITLSQIYLDAPYTVSVRQFVPVEGDMLEFKWMSGSVVRHHRVPAYALADMEEAAKTLVDFTSYYIPHYILQTVGRLDLLIWGTYYFAFHYQKKAKTPREQKLIHNCLRFWVACRKTSHPERIYSSENHGGDIVNDPGSPFYNVVPMPPIMIAQMECIMYTKVLRPISQQLLSDMKDLIMENKRENWLTTYLTLFILLHSCAMLTRRDWETARQFNLKDEYANPMSIQGMQNGMHILLAHFHYLNKGVSPFHMTYDEKALRELASAAELDKEQLEFIKFTSGLVKTPGRDTYVANIRANRDFGDHLYWVSQLYDSEWKPGPTA</sequence>
<name>A0A0F8UJM6_9EURO</name>
<gene>
    <name evidence="2" type="ORF">ARAM_004517</name>
</gene>
<proteinExistence type="predicted"/>
<dbReference type="PANTHER" id="PTHR35392">
    <property type="entry name" value="ZN(II)2CYS6 TRANSCRIPTION FACTOR (EUROFUNG)-RELATED-RELATED"/>
    <property type="match status" value="1"/>
</dbReference>
<protein>
    <recommendedName>
        <fullName evidence="4">Zn(2)-C6 fungal-type domain-containing protein</fullName>
    </recommendedName>
</protein>
<feature type="region of interest" description="Disordered" evidence="1">
    <location>
        <begin position="205"/>
        <end position="224"/>
    </location>
</feature>
<dbReference type="InterPro" id="IPR052973">
    <property type="entry name" value="Fungal_sec-metab_reg_TF"/>
</dbReference>
<accession>A0A0F8UJM6</accession>
<dbReference type="PANTHER" id="PTHR35392:SF3">
    <property type="entry name" value="ZN(2)-C6 FUNGAL-TYPE DOMAIN-CONTAINING PROTEIN"/>
    <property type="match status" value="1"/>
</dbReference>
<reference evidence="2 3" key="1">
    <citation type="submission" date="2015-02" db="EMBL/GenBank/DDBJ databases">
        <title>Draft Genome Sequences of Two Closely-Related Aflatoxigenic Aspergillus Species Obtained from the Cote d'Ivoire.</title>
        <authorList>
            <person name="Moore G.G."/>
            <person name="Beltz S.B."/>
            <person name="Mack B.M."/>
        </authorList>
    </citation>
    <scope>NUCLEOTIDE SEQUENCE [LARGE SCALE GENOMIC DNA]</scope>
    <source>
        <strain evidence="2 3">SRRC1468</strain>
    </source>
</reference>
<evidence type="ECO:0000313" key="2">
    <source>
        <dbReference type="EMBL" id="KKK19819.1"/>
    </source>
</evidence>
<keyword evidence="3" id="KW-1185">Reference proteome</keyword>
<evidence type="ECO:0000313" key="3">
    <source>
        <dbReference type="Proteomes" id="UP000034291"/>
    </source>
</evidence>
<dbReference type="EMBL" id="JZBS01002162">
    <property type="protein sequence ID" value="KKK19819.1"/>
    <property type="molecule type" value="Genomic_DNA"/>
</dbReference>
<comment type="caution">
    <text evidence="2">The sequence shown here is derived from an EMBL/GenBank/DDBJ whole genome shotgun (WGS) entry which is preliminary data.</text>
</comment>
<evidence type="ECO:0000256" key="1">
    <source>
        <dbReference type="SAM" id="MobiDB-lite"/>
    </source>
</evidence>
<feature type="compositionally biased region" description="Low complexity" evidence="1">
    <location>
        <begin position="207"/>
        <end position="218"/>
    </location>
</feature>
<feature type="region of interest" description="Disordered" evidence="1">
    <location>
        <begin position="56"/>
        <end position="75"/>
    </location>
</feature>
<dbReference type="OrthoDB" id="4431645at2759"/>
<feature type="compositionally biased region" description="Basic residues" evidence="1">
    <location>
        <begin position="269"/>
        <end position="297"/>
    </location>
</feature>
<feature type="region of interest" description="Disordered" evidence="1">
    <location>
        <begin position="250"/>
        <end position="306"/>
    </location>
</feature>
<evidence type="ECO:0008006" key="4">
    <source>
        <dbReference type="Google" id="ProtNLM"/>
    </source>
</evidence>
<organism evidence="2 3">
    <name type="scientific">Aspergillus rambellii</name>
    <dbReference type="NCBI Taxonomy" id="308745"/>
    <lineage>
        <taxon>Eukaryota</taxon>
        <taxon>Fungi</taxon>
        <taxon>Dikarya</taxon>
        <taxon>Ascomycota</taxon>
        <taxon>Pezizomycotina</taxon>
        <taxon>Eurotiomycetes</taxon>
        <taxon>Eurotiomycetidae</taxon>
        <taxon>Eurotiales</taxon>
        <taxon>Aspergillaceae</taxon>
        <taxon>Aspergillus</taxon>
        <taxon>Aspergillus subgen. Nidulantes</taxon>
    </lineage>
</organism>
<dbReference type="AlphaFoldDB" id="A0A0F8UJM6"/>
<dbReference type="Proteomes" id="UP000034291">
    <property type="component" value="Unassembled WGS sequence"/>
</dbReference>
<dbReference type="STRING" id="308745.A0A0F8UJM6"/>